<evidence type="ECO:0000256" key="3">
    <source>
        <dbReference type="ARBA" id="ARBA00022801"/>
    </source>
</evidence>
<name>A0ABS1BYL1_9BACT</name>
<dbReference type="GO" id="GO:0016787">
    <property type="term" value="F:hydrolase activity"/>
    <property type="evidence" value="ECO:0007669"/>
    <property type="project" value="UniProtKB-KW"/>
</dbReference>
<keyword evidence="3 6" id="KW-0378">Hydrolase</keyword>
<dbReference type="SUPFAM" id="SSF109854">
    <property type="entry name" value="DinB/YfiT-like putative metalloenzymes"/>
    <property type="match status" value="1"/>
</dbReference>
<reference evidence="6 7" key="1">
    <citation type="submission" date="2020-12" db="EMBL/GenBank/DDBJ databases">
        <title>Bacterial novel species Adhaeribacter sp. BT258 isolated from soil.</title>
        <authorList>
            <person name="Jung H.-Y."/>
        </authorList>
    </citation>
    <scope>NUCLEOTIDE SEQUENCE [LARGE SCALE GENOMIC DNA]</scope>
    <source>
        <strain evidence="6 7">BT258</strain>
    </source>
</reference>
<dbReference type="InterPro" id="IPR023774">
    <property type="entry name" value="Put_metal_dep_hydrolase_YfiT"/>
</dbReference>
<keyword evidence="2" id="KW-0479">Metal-binding</keyword>
<proteinExistence type="inferred from homology"/>
<dbReference type="InterPro" id="IPR024775">
    <property type="entry name" value="DinB-like"/>
</dbReference>
<keyword evidence="7" id="KW-1185">Reference proteome</keyword>
<dbReference type="Gene3D" id="1.20.120.450">
    <property type="entry name" value="dinb family like domain"/>
    <property type="match status" value="1"/>
</dbReference>
<evidence type="ECO:0000259" key="5">
    <source>
        <dbReference type="Pfam" id="PF12867"/>
    </source>
</evidence>
<dbReference type="InterPro" id="IPR034660">
    <property type="entry name" value="DinB/YfiT-like"/>
</dbReference>
<dbReference type="Proteomes" id="UP000644147">
    <property type="component" value="Unassembled WGS sequence"/>
</dbReference>
<organism evidence="6 7">
    <name type="scientific">Adhaeribacter terrigena</name>
    <dbReference type="NCBI Taxonomy" id="2793070"/>
    <lineage>
        <taxon>Bacteria</taxon>
        <taxon>Pseudomonadati</taxon>
        <taxon>Bacteroidota</taxon>
        <taxon>Cytophagia</taxon>
        <taxon>Cytophagales</taxon>
        <taxon>Hymenobacteraceae</taxon>
        <taxon>Adhaeribacter</taxon>
    </lineage>
</organism>
<dbReference type="RefSeq" id="WP_200504909.1">
    <property type="nucleotide sequence ID" value="NZ_JAEHFX010000002.1"/>
</dbReference>
<comment type="caution">
    <text evidence="6">The sequence shown here is derived from an EMBL/GenBank/DDBJ whole genome shotgun (WGS) entry which is preliminary data.</text>
</comment>
<evidence type="ECO:0000313" key="7">
    <source>
        <dbReference type="Proteomes" id="UP000644147"/>
    </source>
</evidence>
<protein>
    <submittedName>
        <fullName evidence="6">Metal-dependent hydrolase</fullName>
    </submittedName>
</protein>
<keyword evidence="4" id="KW-0862">Zinc</keyword>
<feature type="domain" description="DinB-like" evidence="5">
    <location>
        <begin position="44"/>
        <end position="174"/>
    </location>
</feature>
<evidence type="ECO:0000256" key="1">
    <source>
        <dbReference type="ARBA" id="ARBA00022490"/>
    </source>
</evidence>
<evidence type="ECO:0000256" key="2">
    <source>
        <dbReference type="ARBA" id="ARBA00022723"/>
    </source>
</evidence>
<dbReference type="EMBL" id="JAEHFX010000002">
    <property type="protein sequence ID" value="MBK0402195.1"/>
    <property type="molecule type" value="Genomic_DNA"/>
</dbReference>
<dbReference type="Pfam" id="PF12867">
    <property type="entry name" value="DinB_2"/>
    <property type="match status" value="1"/>
</dbReference>
<dbReference type="NCBIfam" id="NF009807">
    <property type="entry name" value="PRK13291.1"/>
    <property type="match status" value="1"/>
</dbReference>
<keyword evidence="1" id="KW-0963">Cytoplasm</keyword>
<evidence type="ECO:0000313" key="6">
    <source>
        <dbReference type="EMBL" id="MBK0402195.1"/>
    </source>
</evidence>
<gene>
    <name evidence="6" type="ORF">I5M27_04320</name>
</gene>
<dbReference type="HAMAP" id="MF_01256">
    <property type="entry name" value="YfiT_hydrol"/>
    <property type="match status" value="1"/>
</dbReference>
<sequence>MNSTGNITPEEQEKLRYPIGKYDRSQPLTEASLREAIDAIAGMPGELRAAVVTLSDEQLDMPYRPGGWSLRQVIHHLADSHMNAYIRMKLALTEENPTIKPYEEARWAELPDAQGDVEISLDLLDALHLRWVLLLDNLTPEQWKRTFNHPESGVTPLAMAAHVYAWHGKHHCTQVKNLREKMEW</sequence>
<accession>A0ABS1BYL1</accession>
<evidence type="ECO:0000256" key="4">
    <source>
        <dbReference type="ARBA" id="ARBA00022833"/>
    </source>
</evidence>